<keyword evidence="4" id="KW-1185">Reference proteome</keyword>
<dbReference type="Gene3D" id="1.10.287.2720">
    <property type="match status" value="1"/>
</dbReference>
<reference evidence="3" key="1">
    <citation type="journal article" date="2023" name="Genome Biol. Evol.">
        <title>First Whole Genome Sequence and Flow Cytometry Genome Size Data for the Lichen-Forming Fungus Ramalina farinacea (Ascomycota).</title>
        <authorList>
            <person name="Llewellyn T."/>
            <person name="Mian S."/>
            <person name="Hill R."/>
            <person name="Leitch I.J."/>
            <person name="Gaya E."/>
        </authorList>
    </citation>
    <scope>NUCLEOTIDE SEQUENCE</scope>
    <source>
        <strain evidence="3">LIQ254RAFAR</strain>
    </source>
</reference>
<feature type="region of interest" description="Disordered" evidence="2">
    <location>
        <begin position="374"/>
        <end position="417"/>
    </location>
</feature>
<dbReference type="Gene3D" id="6.10.250.1430">
    <property type="match status" value="1"/>
</dbReference>
<dbReference type="GO" id="GO:0120009">
    <property type="term" value="P:intermembrane lipid transfer"/>
    <property type="evidence" value="ECO:0007669"/>
    <property type="project" value="UniProtKB-ARBA"/>
</dbReference>
<dbReference type="GO" id="GO:0016020">
    <property type="term" value="C:membrane"/>
    <property type="evidence" value="ECO:0007669"/>
    <property type="project" value="TreeGrafter"/>
</dbReference>
<name>A0AA43QWP1_9LECA</name>
<dbReference type="GO" id="GO:0005829">
    <property type="term" value="C:cytosol"/>
    <property type="evidence" value="ECO:0007669"/>
    <property type="project" value="TreeGrafter"/>
</dbReference>
<dbReference type="InterPro" id="IPR000648">
    <property type="entry name" value="Oxysterol-bd"/>
</dbReference>
<comment type="similarity">
    <text evidence="1">Belongs to the OSBP family.</text>
</comment>
<dbReference type="EMBL" id="JAPUFD010000022">
    <property type="protein sequence ID" value="MDI1492979.1"/>
    <property type="molecule type" value="Genomic_DNA"/>
</dbReference>
<evidence type="ECO:0000256" key="2">
    <source>
        <dbReference type="SAM" id="MobiDB-lite"/>
    </source>
</evidence>
<dbReference type="SUPFAM" id="SSF144000">
    <property type="entry name" value="Oxysterol-binding protein-like"/>
    <property type="match status" value="1"/>
</dbReference>
<dbReference type="FunFam" id="2.40.160.120:FF:000010">
    <property type="entry name" value="Oxysterol-binding protein homolog 4"/>
    <property type="match status" value="1"/>
</dbReference>
<dbReference type="Proteomes" id="UP001161017">
    <property type="component" value="Unassembled WGS sequence"/>
</dbReference>
<sequence>MSLSSKDDGAGVSPQNKGSWATFIKSIASFNGDLSSMTAPPFILGTTSLTEFSAYWTEHPSIFVAPALEQDPAKRALLVLKWFLSSLKQSYSSRSDKYGSEKKPLNPFLGEIFLGKWEDEAGTTQLIADPDYPSHHPPVTAYCIWNDKHGVQLQGYNAQKVSFSRTIHIKQIGHALLTLASHNETYLLTLPNLHIEGLVYGKPFVELNNCTYITSSSGYVAKIDYSGKGWVSGKKNSFNACIYPVGKEKETLYTAEGQWTEQIVFKKAVHGLKKASSDSNVVDTYNAKTAATTPLKVAPIAQQDPYESNRAWEKVAAGIVKGDMDTVHIEKSKIENAQRELRKKEQAEGKEWQRRFFKRDTDDAMFQKLAKPLGTALDPDKTGGVWRFDESKKAEQDNPSQGVTIDQPPPSTAPQVS</sequence>
<protein>
    <submittedName>
        <fullName evidence="3">Oxysterol-binding protein 4</fullName>
    </submittedName>
</protein>
<dbReference type="InterPro" id="IPR037239">
    <property type="entry name" value="OSBP_sf"/>
</dbReference>
<accession>A0AA43QWP1</accession>
<dbReference type="Pfam" id="PF01237">
    <property type="entry name" value="Oxysterol_BP"/>
    <property type="match status" value="1"/>
</dbReference>
<dbReference type="PANTHER" id="PTHR10972:SF184">
    <property type="entry name" value="OXYSTEROL-BINDING PROTEIN HOMOLOG 4-RELATED"/>
    <property type="match status" value="1"/>
</dbReference>
<feature type="compositionally biased region" description="Pro residues" evidence="2">
    <location>
        <begin position="407"/>
        <end position="417"/>
    </location>
</feature>
<gene>
    <name evidence="3" type="primary">kes1</name>
    <name evidence="3" type="ORF">OHK93_004763</name>
</gene>
<evidence type="ECO:0000313" key="3">
    <source>
        <dbReference type="EMBL" id="MDI1492979.1"/>
    </source>
</evidence>
<proteinExistence type="inferred from homology"/>
<organism evidence="3 4">
    <name type="scientific">Ramalina farinacea</name>
    <dbReference type="NCBI Taxonomy" id="258253"/>
    <lineage>
        <taxon>Eukaryota</taxon>
        <taxon>Fungi</taxon>
        <taxon>Dikarya</taxon>
        <taxon>Ascomycota</taxon>
        <taxon>Pezizomycotina</taxon>
        <taxon>Lecanoromycetes</taxon>
        <taxon>OSLEUM clade</taxon>
        <taxon>Lecanoromycetidae</taxon>
        <taxon>Lecanorales</taxon>
        <taxon>Lecanorineae</taxon>
        <taxon>Ramalinaceae</taxon>
        <taxon>Ramalina</taxon>
    </lineage>
</organism>
<dbReference type="GO" id="GO:0008142">
    <property type="term" value="F:oxysterol binding"/>
    <property type="evidence" value="ECO:0007669"/>
    <property type="project" value="TreeGrafter"/>
</dbReference>
<evidence type="ECO:0000313" key="4">
    <source>
        <dbReference type="Proteomes" id="UP001161017"/>
    </source>
</evidence>
<feature type="compositionally biased region" description="Basic and acidic residues" evidence="2">
    <location>
        <begin position="387"/>
        <end position="396"/>
    </location>
</feature>
<dbReference type="Gene3D" id="2.40.160.120">
    <property type="match status" value="1"/>
</dbReference>
<dbReference type="Gene3D" id="3.30.70.3490">
    <property type="match status" value="1"/>
</dbReference>
<dbReference type="PANTHER" id="PTHR10972">
    <property type="entry name" value="OXYSTEROL-BINDING PROTEIN-RELATED"/>
    <property type="match status" value="1"/>
</dbReference>
<comment type="caution">
    <text evidence="3">The sequence shown here is derived from an EMBL/GenBank/DDBJ whole genome shotgun (WGS) entry which is preliminary data.</text>
</comment>
<dbReference type="AlphaFoldDB" id="A0AA43QWP1"/>
<evidence type="ECO:0000256" key="1">
    <source>
        <dbReference type="ARBA" id="ARBA00008842"/>
    </source>
</evidence>